<reference evidence="1" key="1">
    <citation type="submission" date="2021-01" db="EMBL/GenBank/DDBJ databases">
        <title>Adiantum capillus-veneris genome.</title>
        <authorList>
            <person name="Fang Y."/>
            <person name="Liao Q."/>
        </authorList>
    </citation>
    <scope>NUCLEOTIDE SEQUENCE</scope>
    <source>
        <strain evidence="1">H3</strain>
        <tissue evidence="1">Leaf</tissue>
    </source>
</reference>
<evidence type="ECO:0000313" key="1">
    <source>
        <dbReference type="EMBL" id="KAI5063071.1"/>
    </source>
</evidence>
<dbReference type="Proteomes" id="UP000886520">
    <property type="component" value="Chromosome 21"/>
</dbReference>
<accession>A0A9D4Z815</accession>
<name>A0A9D4Z815_ADICA</name>
<proteinExistence type="predicted"/>
<evidence type="ECO:0000313" key="2">
    <source>
        <dbReference type="Proteomes" id="UP000886520"/>
    </source>
</evidence>
<dbReference type="InterPro" id="IPR056712">
    <property type="entry name" value="DUF7810"/>
</dbReference>
<comment type="caution">
    <text evidence="1">The sequence shown here is derived from an EMBL/GenBank/DDBJ whole genome shotgun (WGS) entry which is preliminary data.</text>
</comment>
<sequence length="719" mass="81296">MRKPNNRVWAELKKELVRSSNLVWVAALLIWLVLSTSRYSHWHSLSHHLLHSTWLSGTHNTQLTHRHHSQNSASLSSSNASASWVPELKGTFTDANQRTQFKGLQDGINVHREYDYDDDDMEVNSTRSSHQDNELALVAPDLHQAPHQHSAGTTLENVVYLHNSDSEERANVMHIHNLSQVVETVKEQSTFETTSSQYLYKFQNAEARGSPSKSCATVEEMGRVAVSSYADSTLRVRKRIKAYFRQNGASHVRELPAKEFCQRGFVFGRAAEDGLGNDIYKILTAAGLSIMLNRSLIVAEHGSANPAYFGLAGHVRLPFGDYLRYSNETFSLSEVKRLWVKHDCAGEYQRPLTMIVDDFQRPTRTKVFCEDWAKWRHPIIWFKGTTDSNGLQFFLKNQHRIMRELALVLFGDPSKPSSRPNVFGELFKAFISPMPVIEEAVNWALQGRPDPDVAVHMRMLNSRSRAALYAVCSCIRTVLKDLSQSNLFPQVVIVSDTPLVIKHIKGQLEGFAQVSHFDYKFFMDSHHNLSKVMTGNYFQPPEKRVKDWGAMPRWVAIVDMFLAARAKVAVISGANRRVGTTYAQLLASLAAATRTVDKTQGAIPFKFYSSFQTSLLAEGLAGQRGWGHVWRRFAGHLSCKNQSGQCAETPLLPYAWWDGPWQSPAPRDVQRMLAYGIRLSEAGHVEEASLPKTCMSRKAPLEIVQLMLPSCKRLKLCRQ</sequence>
<organism evidence="1 2">
    <name type="scientific">Adiantum capillus-veneris</name>
    <name type="common">Maidenhair fern</name>
    <dbReference type="NCBI Taxonomy" id="13818"/>
    <lineage>
        <taxon>Eukaryota</taxon>
        <taxon>Viridiplantae</taxon>
        <taxon>Streptophyta</taxon>
        <taxon>Embryophyta</taxon>
        <taxon>Tracheophyta</taxon>
        <taxon>Polypodiopsida</taxon>
        <taxon>Polypodiidae</taxon>
        <taxon>Polypodiales</taxon>
        <taxon>Pteridineae</taxon>
        <taxon>Pteridaceae</taxon>
        <taxon>Vittarioideae</taxon>
        <taxon>Adiantum</taxon>
    </lineage>
</organism>
<dbReference type="Pfam" id="PF25102">
    <property type="entry name" value="DUF7810"/>
    <property type="match status" value="1"/>
</dbReference>
<dbReference type="EMBL" id="JABFUD020000021">
    <property type="protein sequence ID" value="KAI5063071.1"/>
    <property type="molecule type" value="Genomic_DNA"/>
</dbReference>
<protein>
    <submittedName>
        <fullName evidence="1">Uncharacterized protein</fullName>
    </submittedName>
</protein>
<gene>
    <name evidence="1" type="ORF">GOP47_0021618</name>
</gene>
<dbReference type="PANTHER" id="PTHR35736:SF1">
    <property type="entry name" value="EXPRESSED PROTEIN"/>
    <property type="match status" value="1"/>
</dbReference>
<dbReference type="PANTHER" id="PTHR35736">
    <property type="entry name" value="EXPRESSED PROTEIN"/>
    <property type="match status" value="1"/>
</dbReference>
<keyword evidence="2" id="KW-1185">Reference proteome</keyword>
<dbReference type="OrthoDB" id="1930927at2759"/>
<dbReference type="AlphaFoldDB" id="A0A9D4Z815"/>